<dbReference type="Gene3D" id="3.40.50.2300">
    <property type="match status" value="1"/>
</dbReference>
<evidence type="ECO:0000256" key="5">
    <source>
        <dbReference type="ARBA" id="ARBA00023170"/>
    </source>
</evidence>
<dbReference type="InterPro" id="IPR000337">
    <property type="entry name" value="GPCR_3"/>
</dbReference>
<dbReference type="Proteomes" id="UP000725257">
    <property type="component" value="Unassembled WGS sequence"/>
</dbReference>
<protein>
    <submittedName>
        <fullName evidence="8">Taste receptor type 1 member 1</fullName>
    </submittedName>
</protein>
<comment type="subcellular location">
    <subcellularLocation>
        <location evidence="1">Membrane</location>
        <topology evidence="1">Multi-pass membrane protein</topology>
    </subcellularLocation>
</comment>
<keyword evidence="9" id="KW-1185">Reference proteome</keyword>
<evidence type="ECO:0000256" key="7">
    <source>
        <dbReference type="SAM" id="SignalP"/>
    </source>
</evidence>
<dbReference type="GO" id="GO:0005886">
    <property type="term" value="C:plasma membrane"/>
    <property type="evidence" value="ECO:0007669"/>
    <property type="project" value="TreeGrafter"/>
</dbReference>
<keyword evidence="6" id="KW-0325">Glycoprotein</keyword>
<comment type="caution">
    <text evidence="8">The sequence shown here is derived from an EMBL/GenBank/DDBJ whole genome shotgun (WGS) entry which is preliminary data.</text>
</comment>
<evidence type="ECO:0000256" key="2">
    <source>
        <dbReference type="ARBA" id="ARBA00022692"/>
    </source>
</evidence>
<keyword evidence="7" id="KW-0732">Signal</keyword>
<evidence type="ECO:0000256" key="3">
    <source>
        <dbReference type="ARBA" id="ARBA00022989"/>
    </source>
</evidence>
<evidence type="ECO:0000256" key="4">
    <source>
        <dbReference type="ARBA" id="ARBA00023136"/>
    </source>
</evidence>
<feature type="non-terminal residue" evidence="8">
    <location>
        <position position="171"/>
    </location>
</feature>
<feature type="non-terminal residue" evidence="8">
    <location>
        <position position="1"/>
    </location>
</feature>
<feature type="chain" id="PRO_5035188756" evidence="7">
    <location>
        <begin position="20"/>
        <end position="171"/>
    </location>
</feature>
<sequence>MPLPALLCLCAAACFTSRGDYRLAGPFQTHAAGRRPAAGGRLRRVSPPRPAAATFKSHSYSLSQAMRFAVEEINNSSALLPNVTSGYGIHDTRSEPASLHATLRALARQGRQEVEVLPTFRHYEPEAAAAIRPDSTQLALTTVAVLSIFLIPEVNAAPPADEEKGSRGVMV</sequence>
<dbReference type="PRINTS" id="PR00248">
    <property type="entry name" value="GPCRMGR"/>
</dbReference>
<dbReference type="SUPFAM" id="SSF53822">
    <property type="entry name" value="Periplasmic binding protein-like I"/>
    <property type="match status" value="1"/>
</dbReference>
<evidence type="ECO:0000313" key="9">
    <source>
        <dbReference type="Proteomes" id="UP000725257"/>
    </source>
</evidence>
<proteinExistence type="predicted"/>
<evidence type="ECO:0000256" key="6">
    <source>
        <dbReference type="ARBA" id="ARBA00023180"/>
    </source>
</evidence>
<dbReference type="InterPro" id="IPR000068">
    <property type="entry name" value="GPCR_3_Ca_sens_rcpt-rel"/>
</dbReference>
<dbReference type="GO" id="GO:0050917">
    <property type="term" value="P:sensory perception of umami taste"/>
    <property type="evidence" value="ECO:0007669"/>
    <property type="project" value="TreeGrafter"/>
</dbReference>
<dbReference type="PANTHER" id="PTHR24061">
    <property type="entry name" value="CALCIUM-SENSING RECEPTOR-RELATED"/>
    <property type="match status" value="1"/>
</dbReference>
<gene>
    <name evidence="8" type="primary">TAS1R1</name>
    <name evidence="8" type="ORF">FQV14_0010655</name>
</gene>
<evidence type="ECO:0000313" key="8">
    <source>
        <dbReference type="EMBL" id="KAF1516537.1"/>
    </source>
</evidence>
<dbReference type="PANTHER" id="PTHR24061:SF3">
    <property type="entry name" value="TASTE RECEPTOR TYPE 1 MEMBER 1"/>
    <property type="match status" value="1"/>
</dbReference>
<reference evidence="8 9" key="1">
    <citation type="journal article" date="2019" name="Gigascience">
        <title>High-coverage genomes to elucidate the evolution of penguins.</title>
        <authorList>
            <person name="Pan H."/>
            <person name="Cole T.L."/>
            <person name="Bi X."/>
            <person name="Fang M."/>
            <person name="Zhou C."/>
            <person name="Yang Z."/>
            <person name="Ksepka D.T."/>
            <person name="Hart T."/>
            <person name="Bouzat J.L."/>
            <person name="Argilla L.S."/>
            <person name="Bertelsen M.F."/>
            <person name="Boersma P.D."/>
            <person name="Bost C.A."/>
            <person name="Cherel Y."/>
            <person name="Dann P."/>
            <person name="Fiddaman S.R."/>
            <person name="Howard P."/>
            <person name="Labuschagne K."/>
            <person name="Mattern T."/>
            <person name="Miller G."/>
            <person name="Parker P."/>
            <person name="Phillips R.A."/>
            <person name="Quillfeldt P."/>
            <person name="Ryan P.G."/>
            <person name="Taylor H."/>
            <person name="Thompson D.R."/>
            <person name="Young M.J."/>
            <person name="Ellegaard M.R."/>
            <person name="Gilbert M.T.P."/>
            <person name="Sinding M.S."/>
            <person name="Pacheco G."/>
            <person name="Shepherd L.D."/>
            <person name="Tennyson A.J.D."/>
            <person name="Grosser S."/>
            <person name="Kay E."/>
            <person name="Nupen L.J."/>
            <person name="Ellenberg U."/>
            <person name="Houston D.M."/>
            <person name="Reeve A.H."/>
            <person name="Johnson K."/>
            <person name="Masello J.F."/>
            <person name="Stracke T."/>
            <person name="McKinlay B."/>
            <person name="Borboroglu P.G."/>
            <person name="Zhang D.X."/>
            <person name="Zhang G."/>
        </authorList>
    </citation>
    <scope>NUCLEOTIDE SEQUENCE [LARGE SCALE GENOMIC DNA]</scope>
    <source>
        <strain evidence="8">Ant 5</strain>
    </source>
</reference>
<dbReference type="GO" id="GO:0004930">
    <property type="term" value="F:G protein-coupled receptor activity"/>
    <property type="evidence" value="ECO:0007669"/>
    <property type="project" value="InterPro"/>
</dbReference>
<name>A0A8J4JAW3_EUDSL</name>
<organism evidence="8 9">
    <name type="scientific">Eudyptes sclateri</name>
    <name type="common">Erect-crested penguin</name>
    <dbReference type="NCBI Taxonomy" id="92688"/>
    <lineage>
        <taxon>Eukaryota</taxon>
        <taxon>Metazoa</taxon>
        <taxon>Chordata</taxon>
        <taxon>Craniata</taxon>
        <taxon>Vertebrata</taxon>
        <taxon>Euteleostomi</taxon>
        <taxon>Archelosauria</taxon>
        <taxon>Archosauria</taxon>
        <taxon>Dinosauria</taxon>
        <taxon>Saurischia</taxon>
        <taxon>Theropoda</taxon>
        <taxon>Coelurosauria</taxon>
        <taxon>Aves</taxon>
        <taxon>Neognathae</taxon>
        <taxon>Neoaves</taxon>
        <taxon>Aequornithes</taxon>
        <taxon>Sphenisciformes</taxon>
        <taxon>Spheniscidae</taxon>
        <taxon>Eudyptes</taxon>
    </lineage>
</organism>
<evidence type="ECO:0000256" key="1">
    <source>
        <dbReference type="ARBA" id="ARBA00004141"/>
    </source>
</evidence>
<keyword evidence="5 8" id="KW-0675">Receptor</keyword>
<feature type="signal peptide" evidence="7">
    <location>
        <begin position="1"/>
        <end position="19"/>
    </location>
</feature>
<dbReference type="AlphaFoldDB" id="A0A8J4JAW3"/>
<keyword evidence="2" id="KW-0812">Transmembrane</keyword>
<accession>A0A8J4JAW3</accession>
<keyword evidence="4" id="KW-0472">Membrane</keyword>
<keyword evidence="3" id="KW-1133">Transmembrane helix</keyword>
<dbReference type="EMBL" id="VULE01002661">
    <property type="protein sequence ID" value="KAF1516537.1"/>
    <property type="molecule type" value="Genomic_DNA"/>
</dbReference>
<dbReference type="InterPro" id="IPR028082">
    <property type="entry name" value="Peripla_BP_I"/>
</dbReference>